<feature type="region of interest" description="Disordered" evidence="1">
    <location>
        <begin position="865"/>
        <end position="885"/>
    </location>
</feature>
<evidence type="ECO:0000256" key="1">
    <source>
        <dbReference type="SAM" id="MobiDB-lite"/>
    </source>
</evidence>
<dbReference type="Gene3D" id="1.10.10.60">
    <property type="entry name" value="Homeodomain-like"/>
    <property type="match status" value="1"/>
</dbReference>
<dbReference type="Pfam" id="PF00249">
    <property type="entry name" value="Myb_DNA-binding"/>
    <property type="match status" value="1"/>
</dbReference>
<sequence length="2377" mass="269192">MSGLVSIDNINRLNNMDEDEVLLRNILDYSVHDKSSGRSNIEKLMEEYVNKIRVLSEKEMQFFNYNMDKFLDSEQNIFEDCDQSKLVFNNEWSTGNMGEQKYNSVLRIQDEISRISLELNELKKEQERRVSILNFNDHSVTTTSILEDDIDDTVDCDEIVGDSLEFDGVSVPINVNVGNSISSTGSSVGNKELKVVKKKKTNRRYFRRKNTNNKEKNDLDEMEKLVRSRTPLDIITLASKYYLRKLKFNRDAKFNDLTLPIAQEYRRGPYINIGEKNIRDIRSVNMMNSSTLGSNFSFLDDLSKCCRVSSITFVSRSSDKVLGDVLSGIPYENSIRGITNVDGGLNWSFGVGIPGIEFVTDDHVTRRNEDDGFFDNFAQAKELEPNNEDRTNSGLEVLFETYRRKDENQINIELTKENTYGNNAPIHSVMDNIDTLANKDNNYSYLASVMENESKVFAIARQRVKIRVHPGRNKELEELSKCESPEELKKIGLKFVDSLRDCIKDDKVKNREETRKDNKKKENEFGISDCLDLLRKEDEEKLYSLNRLKNIIKEFNEKDATNSQLSFFIPTYNYLVEETELLSEILRDKKDDKLIKIYRDDIITNGEIQDYYEIILSIPESIYLMPYYTSLCYPLEDTVTKTIDFDSKKNSMLDAIKKNLKPINGSFYHPLNLFGVPNRIKKVRRHIGRRKLFIKNELLNLKRFLPSVYSYYREYVRNTEIQNSERSREFTWGCLPVRAIDHPDQIVPLPIGYFKHNFRFKAYHKFLDLLPLYRKNDGEKTLRMSFSNLLFPISFRNSSRVFVSIFKNNKNYDNNTNSLGVTGFEDGIGRSVIRKIENESANIENRICEEEHNLMGVNLKRRRGLTGSGSISNTKRTKESSIDTQSSFGVNDDGGFLGSVRIGPHIQDKVTSIGITAPHNPVDTSRGVISGVGSGGGSLGSKEKELNVNIMKNREKEKEIVHQKQVQREWMQMTTSSSSLIGPSPLWFENCIFKFPSDIEYSIMDRDPILFSGSLNPIVFTNNNNKMLNVIEESDRNLNTIWSHSEIRLFIEKYLMYPKDFRRISSFMEHKSIKDCIDFYYKYKYSLGLKRILGLVQYFKGQSKNQQNSSKFGSININDINVMNAINSYLSFPESDFKYEKANDSNDHYKEDSKLVEKKNTKSVFHKDNSLELCIWNSNVSTRKCIEIIYQKKQSYREYIIDEILKTLYTENLYDCSIKEVYNQCCFFSLKNMNFYSEKILTKSSLKRIIVRPHTIFRLPVLEGLNSMEISRLYECDSNKSDLISNYKRKERSWTIFDEIIYKSIFRIHNDGVYSNYNYLSEKTDSKYLMDNLSNGYILPRNIHSLISPVYGINIHNETNENTTSVPSNIPIIFQDYDFSNNQVLTNHIIEPRISSKDLRASIFLYMNQFVDSNDSTSNSMNKINNSSLFDSITISPGKNKQSKQVDHIFPSVNSTNENGINSIQPLLSNSDPNIQESYYNQSPSSKNKLVQMSNSNTQNYLEKTRQTKKKRGYMNYKDGNANNNNGLKDINFAENKQNLITGAEVDIGNTPKIESNIAISSEIGLGAEIEGTQTTEIGSFGVGVVGTNKILTQQFNGFPNPNINPTALVGIKHNNTNSGNYQSTVPSNIGIGLNSGLNTYNDLIDNNNNNTSYSYYNLNLQGNDILGTGGNSLTNNNSNINNSQTLGQIVQNQFGSRIHSASELGGIGGNMNNLKNNNVNKNSGNTGNIVTGGNNSIILGNLPVNINGNLMSTNQIQKIPLLLTNMVGATNNVGSNSITSNNIINNNKNINTTLNNNGIDSNLLSDQKIDSISGIVNAGSSKQNWNDILMNQYLQQQLMFQQTLQEQFKNAVSAGGSQAGLLDFNNKTDLTSSFSDYSLNNLEPNNNSTNLIQIGPNQNVGPTPSSCSTLNHLNTNIQSSNSMANPVNQLISGKIAGNVNPMQMHAQVTSLNVPHVKNDMQKETGESMLGVNRKYVDNSLISTGDLNNLVLNNNKANSSPENNIIGGVVADYPTINHGLNGSQMQPQAFQRNICQLQQMFQHQVLQQQILQNQIQSQIQNLNKNQIQALNHNQGQNQVQIQTQAQGQTQIQNKNSAQFQHLFQNQLVKGGPTHTFGQNQQIQNQVQNHIQLQLQNQIQAQIQAQIQNLIQTQIQISQLQGQSNSQNQTKNQNQLQQPITQTQSQPQALPQHQLQSQSQLPLPIQMQIQTMQPLVQTTLGGTGTGGGVSNDQLPFLYQHMGTRNSGDVAGILQQKQLQQLQQQQLQLQQLQQLQQQSLLIGNPPGNIGNDDGHDKFDGMMRGLNNIGLLASLSGSTTTANNLIEGAGSMDNINSAGLESLNIPNPLVFQREADKSPISVNMNRINIDSRLYKNRKTE</sequence>
<accession>A0AAV9Y5Z3</accession>
<protein>
    <submittedName>
        <fullName evidence="3">Large with 2 MYB domains plus low complexity GA repeat and Q repeat at the C-terminus</fullName>
    </submittedName>
</protein>
<dbReference type="PANTHER" id="PTHR47340:SF1">
    <property type="entry name" value="DUPLICATED HOMEODOMAIN-LIKE SUPERFAMILY PROTEIN"/>
    <property type="match status" value="1"/>
</dbReference>
<dbReference type="InterPro" id="IPR009057">
    <property type="entry name" value="Homeodomain-like_sf"/>
</dbReference>
<feature type="region of interest" description="Disordered" evidence="1">
    <location>
        <begin position="2165"/>
        <end position="2196"/>
    </location>
</feature>
<feature type="domain" description="SANT" evidence="2">
    <location>
        <begin position="1037"/>
        <end position="1088"/>
    </location>
</feature>
<dbReference type="PROSITE" id="PS51293">
    <property type="entry name" value="SANT"/>
    <property type="match status" value="1"/>
</dbReference>
<dbReference type="SUPFAM" id="SSF46689">
    <property type="entry name" value="Homeodomain-like"/>
    <property type="match status" value="1"/>
</dbReference>
<evidence type="ECO:0000313" key="3">
    <source>
        <dbReference type="EMBL" id="KAK6590266.1"/>
    </source>
</evidence>
<comment type="caution">
    <text evidence="3">The sequence shown here is derived from an EMBL/GenBank/DDBJ whole genome shotgun (WGS) entry which is preliminary data.</text>
</comment>
<reference evidence="3 4" key="1">
    <citation type="submission" date="2023-10" db="EMBL/GenBank/DDBJ databases">
        <title>Comparative genomics analysis reveals potential genetic determinants of host preference in Cryptosporidium xiaoi.</title>
        <authorList>
            <person name="Xiao L."/>
            <person name="Li J."/>
        </authorList>
    </citation>
    <scope>NUCLEOTIDE SEQUENCE [LARGE SCALE GENOMIC DNA]</scope>
    <source>
        <strain evidence="3 4">52996</strain>
    </source>
</reference>
<dbReference type="SMART" id="SM00717">
    <property type="entry name" value="SANT"/>
    <property type="match status" value="1"/>
</dbReference>
<dbReference type="PANTHER" id="PTHR47340">
    <property type="entry name" value="DUPLICATED HOMEODOMAIN-LIKE SUPERFAMILY PROTEIN"/>
    <property type="match status" value="1"/>
</dbReference>
<dbReference type="EMBL" id="JAWDEY010000007">
    <property type="protein sequence ID" value="KAK6590266.1"/>
    <property type="molecule type" value="Genomic_DNA"/>
</dbReference>
<evidence type="ECO:0000259" key="2">
    <source>
        <dbReference type="PROSITE" id="PS51293"/>
    </source>
</evidence>
<gene>
    <name evidence="3" type="ORF">RS030_162412</name>
</gene>
<name>A0AAV9Y5Z3_9CRYT</name>
<proteinExistence type="predicted"/>
<organism evidence="3 4">
    <name type="scientific">Cryptosporidium xiaoi</name>
    <dbReference type="NCBI Taxonomy" id="659607"/>
    <lineage>
        <taxon>Eukaryota</taxon>
        <taxon>Sar</taxon>
        <taxon>Alveolata</taxon>
        <taxon>Apicomplexa</taxon>
        <taxon>Conoidasida</taxon>
        <taxon>Coccidia</taxon>
        <taxon>Eucoccidiorida</taxon>
        <taxon>Eimeriorina</taxon>
        <taxon>Cryptosporidiidae</taxon>
        <taxon>Cryptosporidium</taxon>
    </lineage>
</organism>
<dbReference type="InterPro" id="IPR001005">
    <property type="entry name" value="SANT/Myb"/>
</dbReference>
<keyword evidence="4" id="KW-1185">Reference proteome</keyword>
<dbReference type="InterPro" id="IPR017884">
    <property type="entry name" value="SANT_dom"/>
</dbReference>
<evidence type="ECO:0000313" key="4">
    <source>
        <dbReference type="Proteomes" id="UP001311799"/>
    </source>
</evidence>
<dbReference type="Proteomes" id="UP001311799">
    <property type="component" value="Unassembled WGS sequence"/>
</dbReference>